<dbReference type="EMBL" id="HG674213">
    <property type="protein sequence ID" value="CDJ39179.1"/>
    <property type="molecule type" value="Genomic_DNA"/>
</dbReference>
<dbReference type="GO" id="GO:0004114">
    <property type="term" value="F:3',5'-cyclic-nucleotide phosphodiesterase activity"/>
    <property type="evidence" value="ECO:0007669"/>
    <property type="project" value="InterPro"/>
</dbReference>
<dbReference type="GeneID" id="25256984"/>
<dbReference type="AlphaFoldDB" id="U6KS34"/>
<dbReference type="InterPro" id="IPR023088">
    <property type="entry name" value="PDEase"/>
</dbReference>
<dbReference type="InterPro" id="IPR036971">
    <property type="entry name" value="PDEase_catalytic_dom_sf"/>
</dbReference>
<feature type="binding site" evidence="4">
    <location>
        <position position="206"/>
    </location>
    <ligand>
        <name>Zn(2+)</name>
        <dbReference type="ChEBI" id="CHEBI:29105"/>
        <label>2</label>
    </ligand>
</feature>
<feature type="domain" description="PDEase" evidence="6">
    <location>
        <begin position="91"/>
        <end position="294"/>
    </location>
</feature>
<dbReference type="VEuPathDB" id="ToxoDB:ETH2_1504600"/>
<proteinExistence type="predicted"/>
<evidence type="ECO:0000313" key="7">
    <source>
        <dbReference type="EMBL" id="CDJ39179.1"/>
    </source>
</evidence>
<reference evidence="7" key="1">
    <citation type="submission" date="2013-10" db="EMBL/GenBank/DDBJ databases">
        <title>Genomic analysis of the causative agents of coccidiosis in chickens.</title>
        <authorList>
            <person name="Reid A.J."/>
            <person name="Blake D."/>
            <person name="Billington K."/>
            <person name="Browne H."/>
            <person name="Dunn M."/>
            <person name="Hung S."/>
            <person name="Kawahara F."/>
            <person name="Miranda-Saavedra D."/>
            <person name="Mourier T."/>
            <person name="Nagra H."/>
            <person name="Otto T.D."/>
            <person name="Rawlings N."/>
            <person name="Sanchez A."/>
            <person name="Sanders M."/>
            <person name="Subramaniam C."/>
            <person name="Tay Y."/>
            <person name="Dear P."/>
            <person name="Doerig C."/>
            <person name="Gruber A."/>
            <person name="Parkinson J."/>
            <person name="Shirley M."/>
            <person name="Wan K.L."/>
            <person name="Berriman M."/>
            <person name="Tomley F."/>
            <person name="Pain A."/>
        </authorList>
    </citation>
    <scope>NUCLEOTIDE SEQUENCE [LARGE SCALE GENOMIC DNA]</scope>
    <source>
        <strain evidence="7">Houghton</strain>
    </source>
</reference>
<dbReference type="PROSITE" id="PS00126">
    <property type="entry name" value="PDEASE_I_1"/>
    <property type="match status" value="1"/>
</dbReference>
<dbReference type="Proteomes" id="UP000030747">
    <property type="component" value="Unassembled WGS sequence"/>
</dbReference>
<feature type="binding site" evidence="4">
    <location>
        <position position="205"/>
    </location>
    <ligand>
        <name>Zn(2+)</name>
        <dbReference type="ChEBI" id="CHEBI:29105"/>
        <label>1</label>
    </ligand>
</feature>
<keyword evidence="8" id="KW-1185">Reference proteome</keyword>
<dbReference type="PANTHER" id="PTHR11347">
    <property type="entry name" value="CYCLIC NUCLEOTIDE PHOSPHODIESTERASE"/>
    <property type="match status" value="1"/>
</dbReference>
<reference evidence="7" key="2">
    <citation type="submission" date="2013-10" db="EMBL/GenBank/DDBJ databases">
        <authorList>
            <person name="Aslett M."/>
        </authorList>
    </citation>
    <scope>NUCLEOTIDE SEQUENCE [LARGE SCALE GENOMIC DNA]</scope>
    <source>
        <strain evidence="7">Houghton</strain>
    </source>
</reference>
<feature type="compositionally biased region" description="Low complexity" evidence="5">
    <location>
        <begin position="14"/>
        <end position="34"/>
    </location>
</feature>
<dbReference type="InterPro" id="IPR003607">
    <property type="entry name" value="HD/PDEase_dom"/>
</dbReference>
<feature type="region of interest" description="Disordered" evidence="5">
    <location>
        <begin position="1"/>
        <end position="34"/>
    </location>
</feature>
<dbReference type="VEuPathDB" id="ToxoDB:ETH_00039715"/>
<feature type="active site" description="Proton donor" evidence="3">
    <location>
        <position position="164"/>
    </location>
</feature>
<evidence type="ECO:0000256" key="5">
    <source>
        <dbReference type="SAM" id="MobiDB-lite"/>
    </source>
</evidence>
<dbReference type="Pfam" id="PF00233">
    <property type="entry name" value="PDEase_I"/>
    <property type="match status" value="1"/>
</dbReference>
<dbReference type="SUPFAM" id="SSF109604">
    <property type="entry name" value="HD-domain/PDEase-like"/>
    <property type="match status" value="1"/>
</dbReference>
<dbReference type="CDD" id="cd00077">
    <property type="entry name" value="HDc"/>
    <property type="match status" value="1"/>
</dbReference>
<dbReference type="RefSeq" id="XP_013229934.1">
    <property type="nucleotide sequence ID" value="XM_013374480.1"/>
</dbReference>
<dbReference type="PROSITE" id="PS51257">
    <property type="entry name" value="PROKAR_LIPOPROTEIN"/>
    <property type="match status" value="1"/>
</dbReference>
<evidence type="ECO:0000256" key="3">
    <source>
        <dbReference type="PIRSR" id="PIRSR623088-1"/>
    </source>
</evidence>
<keyword evidence="1 4" id="KW-0479">Metal-binding</keyword>
<evidence type="ECO:0000259" key="6">
    <source>
        <dbReference type="PROSITE" id="PS51845"/>
    </source>
</evidence>
<dbReference type="InterPro" id="IPR002073">
    <property type="entry name" value="PDEase_catalytic_dom"/>
</dbReference>
<dbReference type="GO" id="GO:0007165">
    <property type="term" value="P:signal transduction"/>
    <property type="evidence" value="ECO:0007669"/>
    <property type="project" value="InterPro"/>
</dbReference>
<dbReference type="OrthoDB" id="330125at2759"/>
<dbReference type="InterPro" id="IPR023174">
    <property type="entry name" value="PDEase_CS"/>
</dbReference>
<evidence type="ECO:0000256" key="2">
    <source>
        <dbReference type="ARBA" id="ARBA00022801"/>
    </source>
</evidence>
<keyword evidence="2" id="KW-0378">Hydrolase</keyword>
<organism evidence="7 8">
    <name type="scientific">Eimeria tenella</name>
    <name type="common">Coccidian parasite</name>
    <dbReference type="NCBI Taxonomy" id="5802"/>
    <lineage>
        <taxon>Eukaryota</taxon>
        <taxon>Sar</taxon>
        <taxon>Alveolata</taxon>
        <taxon>Apicomplexa</taxon>
        <taxon>Conoidasida</taxon>
        <taxon>Coccidia</taxon>
        <taxon>Eucoccidiorida</taxon>
        <taxon>Eimeriorina</taxon>
        <taxon>Eimeriidae</taxon>
        <taxon>Eimeria</taxon>
    </lineage>
</organism>
<dbReference type="Gene3D" id="1.10.1300.10">
    <property type="entry name" value="3'5'-cyclic nucleotide phosphodiesterase, catalytic domain"/>
    <property type="match status" value="1"/>
</dbReference>
<accession>U6KS34</accession>
<dbReference type="PRINTS" id="PR00387">
    <property type="entry name" value="PDIESTERASE1"/>
</dbReference>
<evidence type="ECO:0000256" key="4">
    <source>
        <dbReference type="PIRSR" id="PIRSR623088-3"/>
    </source>
</evidence>
<name>U6KS34_EIMTE</name>
<protein>
    <submittedName>
        <fullName evidence="7">cAMP-specific 3',5'-cyclic phosphodiesterase, putative</fullName>
    </submittedName>
</protein>
<feature type="binding site" evidence="4">
    <location>
        <position position="206"/>
    </location>
    <ligand>
        <name>Zn(2+)</name>
        <dbReference type="ChEBI" id="CHEBI:29105"/>
        <label>1</label>
    </ligand>
</feature>
<evidence type="ECO:0000313" key="8">
    <source>
        <dbReference type="Proteomes" id="UP000030747"/>
    </source>
</evidence>
<dbReference type="GO" id="GO:0046872">
    <property type="term" value="F:metal ion binding"/>
    <property type="evidence" value="ECO:0007669"/>
    <property type="project" value="UniProtKB-KW"/>
</dbReference>
<gene>
    <name evidence="7" type="ORF">ETH_00039715</name>
</gene>
<sequence length="294" mass="31303">MDESKGPPKGGLPSASDSVNSSSSNSSSSSSCDAVGPAYAAAAAPAAAPAAAAPAAATAVTAAAAGGPPPQAEVIREYVEAFLVTIFGVVVNPKPQRVVKCHLKAFAVPILGIDEESNGNSLVLTGNLLLQPLLQREGLQCTRQQISCFVRLLQQQYCSSNLYHNRAHAAMVAHCCRCIVSDVFPHKRELTYLDEACLVVASVAHDVGHPGLTNQFLVNARSALALTYNDISVLENYHAACCFRTAAAPAANLFAGLSQDLFHYLRQHAIELILATDMKHHFDFISHLRVRFRV</sequence>
<evidence type="ECO:0000256" key="1">
    <source>
        <dbReference type="ARBA" id="ARBA00022723"/>
    </source>
</evidence>
<feature type="binding site" evidence="4">
    <location>
        <position position="168"/>
    </location>
    <ligand>
        <name>Zn(2+)</name>
        <dbReference type="ChEBI" id="CHEBI:29105"/>
        <label>1</label>
    </ligand>
</feature>
<dbReference type="PROSITE" id="PS51845">
    <property type="entry name" value="PDEASE_I_2"/>
    <property type="match status" value="1"/>
</dbReference>